<feature type="compositionally biased region" description="Basic and acidic residues" evidence="2">
    <location>
        <begin position="1"/>
        <end position="22"/>
    </location>
</feature>
<dbReference type="InterPro" id="IPR000626">
    <property type="entry name" value="Ubiquitin-like_dom"/>
</dbReference>
<dbReference type="InterPro" id="IPR002110">
    <property type="entry name" value="Ankyrin_rpt"/>
</dbReference>
<dbReference type="Pfam" id="PF12796">
    <property type="entry name" value="Ank_2"/>
    <property type="match status" value="1"/>
</dbReference>
<feature type="domain" description="Ubiquitin-like" evidence="3">
    <location>
        <begin position="26"/>
        <end position="96"/>
    </location>
</feature>
<dbReference type="Proteomes" id="UP000596742">
    <property type="component" value="Unassembled WGS sequence"/>
</dbReference>
<dbReference type="InterPro" id="IPR036770">
    <property type="entry name" value="Ankyrin_rpt-contain_sf"/>
</dbReference>
<dbReference type="Gene3D" id="1.25.40.20">
    <property type="entry name" value="Ankyrin repeat-containing domain"/>
    <property type="match status" value="1"/>
</dbReference>
<feature type="repeat" description="ANK" evidence="1">
    <location>
        <begin position="148"/>
        <end position="180"/>
    </location>
</feature>
<feature type="compositionally biased region" description="Basic residues" evidence="2">
    <location>
        <begin position="345"/>
        <end position="356"/>
    </location>
</feature>
<proteinExistence type="predicted"/>
<reference evidence="4" key="1">
    <citation type="submission" date="2018-11" db="EMBL/GenBank/DDBJ databases">
        <authorList>
            <person name="Alioto T."/>
            <person name="Alioto T."/>
        </authorList>
    </citation>
    <scope>NUCLEOTIDE SEQUENCE</scope>
</reference>
<keyword evidence="5" id="KW-1185">Reference proteome</keyword>
<sequence>MRPKVTRRDAGDKMGGRDKDKSNPSFNMRIKLFTDEVFPLYNITADMKVADLKKYVEFATGIPVHLQRISYLDEGELQDSVDIRSCDIVPGATLHLRVWPTWKELIEAVTANDIDWVFSLGVTANTTYHTPQSDYMTKKQRRPWIEERAFIALFIASHRGHDKLVKRLIDAGASLSATTPAGRTALHVASAQGQSKIVDVLLESGSDIGARDVDGNDALGIAAKYNQDKTCERHLFLFRWQQRAKQTKKSAEPERMAHQFNDSAFPVWLKGNQCQLYFSNILPPSEYEGTRMNSPRRKAHPRELTRERLYGSGEPQEEEYEIVEDEDGEEGSLRLPVIKEERTKPRSGHRHSRPSRNKQPFSYDEWIGKKKAREQKSLDVIKAKKEKEKSEENERKLDEKRAEIEKSQSYETWLENREFEKKKTDIHRPQEEVRRIERGPSAFRLYLRSLGRTRDGETYEDWLDQKEEEVGMDRSNRKALVGH</sequence>
<evidence type="ECO:0000313" key="5">
    <source>
        <dbReference type="Proteomes" id="UP000596742"/>
    </source>
</evidence>
<evidence type="ECO:0000313" key="4">
    <source>
        <dbReference type="EMBL" id="VDI29150.1"/>
    </source>
</evidence>
<feature type="region of interest" description="Disordered" evidence="2">
    <location>
        <begin position="286"/>
        <end position="407"/>
    </location>
</feature>
<feature type="compositionally biased region" description="Acidic residues" evidence="2">
    <location>
        <begin position="315"/>
        <end position="330"/>
    </location>
</feature>
<dbReference type="EMBL" id="UYJE01004561">
    <property type="protein sequence ID" value="VDI29150.1"/>
    <property type="molecule type" value="Genomic_DNA"/>
</dbReference>
<dbReference type="PROSITE" id="PS50053">
    <property type="entry name" value="UBIQUITIN_2"/>
    <property type="match status" value="1"/>
</dbReference>
<feature type="repeat" description="ANK" evidence="1">
    <location>
        <begin position="181"/>
        <end position="213"/>
    </location>
</feature>
<dbReference type="SUPFAM" id="SSF54236">
    <property type="entry name" value="Ubiquitin-like"/>
    <property type="match status" value="1"/>
</dbReference>
<dbReference type="PANTHER" id="PTHR22677">
    <property type="entry name" value="ANKYRIN REPEAT DOMAIN-CONTAINING PROTEIN 60"/>
    <property type="match status" value="1"/>
</dbReference>
<evidence type="ECO:0000256" key="1">
    <source>
        <dbReference type="PROSITE-ProRule" id="PRU00023"/>
    </source>
</evidence>
<feature type="region of interest" description="Disordered" evidence="2">
    <location>
        <begin position="1"/>
        <end position="23"/>
    </location>
</feature>
<dbReference type="SMART" id="SM00248">
    <property type="entry name" value="ANK"/>
    <property type="match status" value="2"/>
</dbReference>
<evidence type="ECO:0000256" key="2">
    <source>
        <dbReference type="SAM" id="MobiDB-lite"/>
    </source>
</evidence>
<name>A0A8B6E708_MYTGA</name>
<dbReference type="PROSITE" id="PS50297">
    <property type="entry name" value="ANK_REP_REGION"/>
    <property type="match status" value="1"/>
</dbReference>
<evidence type="ECO:0000259" key="3">
    <source>
        <dbReference type="PROSITE" id="PS50053"/>
    </source>
</evidence>
<dbReference type="SUPFAM" id="SSF48403">
    <property type="entry name" value="Ankyrin repeat"/>
    <property type="match status" value="1"/>
</dbReference>
<dbReference type="OrthoDB" id="10258888at2759"/>
<dbReference type="CDD" id="cd17063">
    <property type="entry name" value="Ubl_ANKRD60"/>
    <property type="match status" value="1"/>
</dbReference>
<protein>
    <recommendedName>
        <fullName evidence="3">Ubiquitin-like domain-containing protein</fullName>
    </recommendedName>
</protein>
<accession>A0A8B6E708</accession>
<dbReference type="InterPro" id="IPR029071">
    <property type="entry name" value="Ubiquitin-like_domsf"/>
</dbReference>
<feature type="compositionally biased region" description="Basic and acidic residues" evidence="2">
    <location>
        <begin position="374"/>
        <end position="407"/>
    </location>
</feature>
<keyword evidence="1" id="KW-0040">ANK repeat</keyword>
<gene>
    <name evidence="4" type="ORF">MGAL_10B071873</name>
</gene>
<dbReference type="Pfam" id="PF00240">
    <property type="entry name" value="ubiquitin"/>
    <property type="match status" value="1"/>
</dbReference>
<comment type="caution">
    <text evidence="4">The sequence shown here is derived from an EMBL/GenBank/DDBJ whole genome shotgun (WGS) entry which is preliminary data.</text>
</comment>
<dbReference type="AlphaFoldDB" id="A0A8B6E708"/>
<dbReference type="PANTHER" id="PTHR22677:SF3">
    <property type="entry name" value="ANKYRIN REPEAT DOMAIN-CONTAINING PROTEIN 60"/>
    <property type="match status" value="1"/>
</dbReference>
<dbReference type="PROSITE" id="PS50088">
    <property type="entry name" value="ANK_REPEAT"/>
    <property type="match status" value="2"/>
</dbReference>
<organism evidence="4 5">
    <name type="scientific">Mytilus galloprovincialis</name>
    <name type="common">Mediterranean mussel</name>
    <dbReference type="NCBI Taxonomy" id="29158"/>
    <lineage>
        <taxon>Eukaryota</taxon>
        <taxon>Metazoa</taxon>
        <taxon>Spiralia</taxon>
        <taxon>Lophotrochozoa</taxon>
        <taxon>Mollusca</taxon>
        <taxon>Bivalvia</taxon>
        <taxon>Autobranchia</taxon>
        <taxon>Pteriomorphia</taxon>
        <taxon>Mytilida</taxon>
        <taxon>Mytiloidea</taxon>
        <taxon>Mytilidae</taxon>
        <taxon>Mytilinae</taxon>
        <taxon>Mytilus</taxon>
    </lineage>
</organism>
<dbReference type="Gene3D" id="3.10.20.90">
    <property type="entry name" value="Phosphatidylinositol 3-kinase Catalytic Subunit, Chain A, domain 1"/>
    <property type="match status" value="1"/>
</dbReference>
<dbReference type="SMART" id="SM00213">
    <property type="entry name" value="UBQ"/>
    <property type="match status" value="1"/>
</dbReference>
<dbReference type="InterPro" id="IPR039323">
    <property type="entry name" value="ANKRD_45/46/60"/>
</dbReference>